<organism evidence="1 2">
    <name type="scientific">Pandoraea cepalis</name>
    <dbReference type="NCBI Taxonomy" id="2508294"/>
    <lineage>
        <taxon>Bacteria</taxon>
        <taxon>Pseudomonadati</taxon>
        <taxon>Pseudomonadota</taxon>
        <taxon>Betaproteobacteria</taxon>
        <taxon>Burkholderiales</taxon>
        <taxon>Burkholderiaceae</taxon>
        <taxon>Pandoraea</taxon>
    </lineage>
</organism>
<proteinExistence type="predicted"/>
<accession>A0A5E4VQK3</accession>
<protein>
    <submittedName>
        <fullName evidence="1">Uncharacterized protein</fullName>
    </submittedName>
</protein>
<dbReference type="Proteomes" id="UP000396788">
    <property type="component" value="Unassembled WGS sequence"/>
</dbReference>
<dbReference type="RefSeq" id="WP_150609209.1">
    <property type="nucleotide sequence ID" value="NZ_CABPRY010000006.1"/>
</dbReference>
<evidence type="ECO:0000313" key="1">
    <source>
        <dbReference type="EMBL" id="VVE14622.1"/>
    </source>
</evidence>
<gene>
    <name evidence="1" type="ORF">PCE31107_02824</name>
</gene>
<dbReference type="AlphaFoldDB" id="A0A5E4VQK3"/>
<reference evidence="1 2" key="1">
    <citation type="submission" date="2019-08" db="EMBL/GenBank/DDBJ databases">
        <authorList>
            <person name="Peeters C."/>
        </authorList>
    </citation>
    <scope>NUCLEOTIDE SEQUENCE [LARGE SCALE GENOMIC DNA]</scope>
    <source>
        <strain evidence="1 2">LMG 31107</strain>
    </source>
</reference>
<name>A0A5E4VQK3_9BURK</name>
<dbReference type="EMBL" id="CABPRY010000006">
    <property type="protein sequence ID" value="VVE14622.1"/>
    <property type="molecule type" value="Genomic_DNA"/>
</dbReference>
<sequence length="186" mass="20995">MLTLLQDRLGRTAISPSTARGMGPPGTIKAARSFLQTYDLRSVKANAPKTFRKKLDEMTDDLIANLPAQARHWGSARKFVNIFLRNCAYNRFVCDAYGLGRIEAWMEVPLDSHVAAGLKLDALAAKLDPTPPRWKTVIGLTPELSDRWQTLAQAIAERSRIHRVHLDVRYWNGAHMTLHAKHQERS</sequence>
<evidence type="ECO:0000313" key="2">
    <source>
        <dbReference type="Proteomes" id="UP000396788"/>
    </source>
</evidence>